<evidence type="ECO:0000313" key="1">
    <source>
        <dbReference type="EMBL" id="KAH3837198.1"/>
    </source>
</evidence>
<evidence type="ECO:0000313" key="2">
    <source>
        <dbReference type="Proteomes" id="UP000828390"/>
    </source>
</evidence>
<organism evidence="1 2">
    <name type="scientific">Dreissena polymorpha</name>
    <name type="common">Zebra mussel</name>
    <name type="synonym">Mytilus polymorpha</name>
    <dbReference type="NCBI Taxonomy" id="45954"/>
    <lineage>
        <taxon>Eukaryota</taxon>
        <taxon>Metazoa</taxon>
        <taxon>Spiralia</taxon>
        <taxon>Lophotrochozoa</taxon>
        <taxon>Mollusca</taxon>
        <taxon>Bivalvia</taxon>
        <taxon>Autobranchia</taxon>
        <taxon>Heteroconchia</taxon>
        <taxon>Euheterodonta</taxon>
        <taxon>Imparidentia</taxon>
        <taxon>Neoheterodontei</taxon>
        <taxon>Myida</taxon>
        <taxon>Dreissenoidea</taxon>
        <taxon>Dreissenidae</taxon>
        <taxon>Dreissena</taxon>
    </lineage>
</organism>
<accession>A0A9D4KCV4</accession>
<reference evidence="1" key="2">
    <citation type="submission" date="2020-11" db="EMBL/GenBank/DDBJ databases">
        <authorList>
            <person name="McCartney M.A."/>
            <person name="Auch B."/>
            <person name="Kono T."/>
            <person name="Mallez S."/>
            <person name="Becker A."/>
            <person name="Gohl D.M."/>
            <person name="Silverstein K.A.T."/>
            <person name="Koren S."/>
            <person name="Bechman K.B."/>
            <person name="Herman A."/>
            <person name="Abrahante J.E."/>
            <person name="Garbe J."/>
        </authorList>
    </citation>
    <scope>NUCLEOTIDE SEQUENCE</scope>
    <source>
        <strain evidence="1">Duluth1</strain>
        <tissue evidence="1">Whole animal</tissue>
    </source>
</reference>
<proteinExistence type="predicted"/>
<keyword evidence="2" id="KW-1185">Reference proteome</keyword>
<dbReference type="AlphaFoldDB" id="A0A9D4KCV4"/>
<reference evidence="1" key="1">
    <citation type="journal article" date="2019" name="bioRxiv">
        <title>The Genome of the Zebra Mussel, Dreissena polymorpha: A Resource for Invasive Species Research.</title>
        <authorList>
            <person name="McCartney M.A."/>
            <person name="Auch B."/>
            <person name="Kono T."/>
            <person name="Mallez S."/>
            <person name="Zhang Y."/>
            <person name="Obille A."/>
            <person name="Becker A."/>
            <person name="Abrahante J.E."/>
            <person name="Garbe J."/>
            <person name="Badalamenti J.P."/>
            <person name="Herman A."/>
            <person name="Mangelson H."/>
            <person name="Liachko I."/>
            <person name="Sullivan S."/>
            <person name="Sone E.D."/>
            <person name="Koren S."/>
            <person name="Silverstein K.A.T."/>
            <person name="Beckman K.B."/>
            <person name="Gohl D.M."/>
        </authorList>
    </citation>
    <scope>NUCLEOTIDE SEQUENCE</scope>
    <source>
        <strain evidence="1">Duluth1</strain>
        <tissue evidence="1">Whole animal</tissue>
    </source>
</reference>
<protein>
    <submittedName>
        <fullName evidence="1">Uncharacterized protein</fullName>
    </submittedName>
</protein>
<dbReference type="EMBL" id="JAIWYP010000004">
    <property type="protein sequence ID" value="KAH3837198.1"/>
    <property type="molecule type" value="Genomic_DNA"/>
</dbReference>
<gene>
    <name evidence="1" type="ORF">DPMN_110578</name>
</gene>
<sequence length="78" mass="8759">MPRRSPGECRWRPGRAPVYRCTVLIPGLCRHSPGHHRQQPVLFRSSAEVCMGPGKTMVPSRLFPVPSGCSWCRAGPYR</sequence>
<name>A0A9D4KCV4_DREPO</name>
<comment type="caution">
    <text evidence="1">The sequence shown here is derived from an EMBL/GenBank/DDBJ whole genome shotgun (WGS) entry which is preliminary data.</text>
</comment>
<dbReference type="Proteomes" id="UP000828390">
    <property type="component" value="Unassembled WGS sequence"/>
</dbReference>